<gene>
    <name evidence="2" type="ORF">HW566_03410</name>
</gene>
<evidence type="ECO:0000256" key="1">
    <source>
        <dbReference type="SAM" id="MobiDB-lite"/>
    </source>
</evidence>
<dbReference type="InterPro" id="IPR029063">
    <property type="entry name" value="SAM-dependent_MTases_sf"/>
</dbReference>
<evidence type="ECO:0008006" key="4">
    <source>
        <dbReference type="Google" id="ProtNLM"/>
    </source>
</evidence>
<dbReference type="Proteomes" id="UP000509638">
    <property type="component" value="Chromosome"/>
</dbReference>
<proteinExistence type="predicted"/>
<dbReference type="SUPFAM" id="SSF53335">
    <property type="entry name" value="S-adenosyl-L-methionine-dependent methyltransferases"/>
    <property type="match status" value="1"/>
</dbReference>
<reference evidence="2 3" key="1">
    <citation type="submission" date="2020-06" db="EMBL/GenBank/DDBJ databases">
        <authorList>
            <person name="Jo H."/>
        </authorList>
    </citation>
    <scope>NUCLEOTIDE SEQUENCE [LARGE SCALE GENOMIC DNA]</scope>
    <source>
        <strain evidence="2 3">I46</strain>
    </source>
</reference>
<feature type="compositionally biased region" description="Basic and acidic residues" evidence="1">
    <location>
        <begin position="16"/>
        <end position="29"/>
    </location>
</feature>
<feature type="region of interest" description="Disordered" evidence="1">
    <location>
        <begin position="16"/>
        <end position="41"/>
    </location>
</feature>
<dbReference type="RefSeq" id="WP_178010426.1">
    <property type="nucleotide sequence ID" value="NZ_CP058316.1"/>
</dbReference>
<name>A0A7D5IW91_9MICO</name>
<organism evidence="2 3">
    <name type="scientific">Microbacterium oleivorans</name>
    <dbReference type="NCBI Taxonomy" id="273677"/>
    <lineage>
        <taxon>Bacteria</taxon>
        <taxon>Bacillati</taxon>
        <taxon>Actinomycetota</taxon>
        <taxon>Actinomycetes</taxon>
        <taxon>Micrococcales</taxon>
        <taxon>Microbacteriaceae</taxon>
        <taxon>Microbacterium</taxon>
    </lineage>
</organism>
<evidence type="ECO:0000313" key="3">
    <source>
        <dbReference type="Proteomes" id="UP000509638"/>
    </source>
</evidence>
<protein>
    <recommendedName>
        <fullName evidence="4">DNA methylase</fullName>
    </recommendedName>
</protein>
<dbReference type="EMBL" id="CP058316">
    <property type="protein sequence ID" value="QLD10916.1"/>
    <property type="molecule type" value="Genomic_DNA"/>
</dbReference>
<evidence type="ECO:0000313" key="2">
    <source>
        <dbReference type="EMBL" id="QLD10916.1"/>
    </source>
</evidence>
<dbReference type="AlphaFoldDB" id="A0A7D5IW91"/>
<sequence length="199" mass="21274">MKLAIADPPYLGRADRWYGEGRGSGRERTAGGYVGSAHRPMRKPDHHAEAARWDDPAAHVELVKRLSAEYDGWAVAGHASSTGLLIAAAPAGAQLAIWGRPNAVPGGARVVNSWEPVVLCVPPARRDRATGLRVRDILVAPVRRQGFLGSKPPEWTRWVLEMLGYDPTSDQVDDLFPGSGSVAAAADGMLSFAKNGECS</sequence>
<accession>A0A7D5IW91</accession>